<dbReference type="InterPro" id="IPR013087">
    <property type="entry name" value="Znf_C2H2_type"/>
</dbReference>
<dbReference type="PROSITE" id="PS50097">
    <property type="entry name" value="BTB"/>
    <property type="match status" value="1"/>
</dbReference>
<dbReference type="AlphaFoldDB" id="B4QK25"/>
<dbReference type="GO" id="GO:0048468">
    <property type="term" value="P:cell development"/>
    <property type="evidence" value="ECO:0007669"/>
    <property type="project" value="UniProtKB-ARBA"/>
</dbReference>
<name>B4QK25_DROSI</name>
<dbReference type="PhylomeDB" id="B4QK25"/>
<sequence length="500" mass="52833">MSLPMNSLYSLTWGDYGTSLVSAIQLLRCHGDLVDCTLAAGGRSFPAHKIVLCAASPFLLDLLKNTPCKHPVVMLAGVNANDLEALLEFVYRGEVSVDHAQLPSLLQAAQCLNIQGLAPQTVTKDDYTTHSIQLQHMIPQHHDQDQLIATIATAPQQTVHAQVVEDIHHQGQILQATTQTNAAGQQQTIVTTDAAKHDQAVIQAFLPARKRKPRVKKMSPTAPKISKVEGMDTIMGTPTSSHGSGSVQQVLGENGAEGQLLSSTPIIKSEGQKVETIVTMDPNNMIPVTSANAATGEITPAQGATGSSGGNTSGVLSTPKAKRAKHPPGTEKPRSRSQSEQPATCPICYAVIRQSRNLRRHLELRHFAKPGVKKEKKKGDNTVGSDGAGGAGSAGGQSSGTTPTRVISNAPQAAGAPAILAQGVLPQQQQQQQLQQQHQQHLTATLAGGGQAYIKHEGGGGGGTGQQQQQQAAQQQGMQNVIHIVGDQVFIPQQQQPQSQ</sequence>
<dbReference type="CDD" id="cd18315">
    <property type="entry name" value="BTB_POZ_BAB-like"/>
    <property type="match status" value="1"/>
</dbReference>
<dbReference type="FunFam" id="3.30.710.10:FF:000096">
    <property type="entry name" value="Trithorax-like, isoform C"/>
    <property type="match status" value="1"/>
</dbReference>
<dbReference type="FunFam" id="3.30.160.60:FF:001439">
    <property type="entry name" value="Trithorax-like, isoform C"/>
    <property type="match status" value="1"/>
</dbReference>
<reference evidence="5 6" key="1">
    <citation type="journal article" date="2007" name="Nature">
        <title>Evolution of genes and genomes on the Drosophila phylogeny.</title>
        <authorList>
            <consortium name="Drosophila 12 Genomes Consortium"/>
            <person name="Clark A.G."/>
            <person name="Eisen M.B."/>
            <person name="Smith D.R."/>
            <person name="Bergman C.M."/>
            <person name="Oliver B."/>
            <person name="Markow T.A."/>
            <person name="Kaufman T.C."/>
            <person name="Kellis M."/>
            <person name="Gelbart W."/>
            <person name="Iyer V.N."/>
            <person name="Pollard D.A."/>
            <person name="Sackton T.B."/>
            <person name="Larracuente A.M."/>
            <person name="Singh N.D."/>
            <person name="Abad J.P."/>
            <person name="Abt D.N."/>
            <person name="Adryan B."/>
            <person name="Aguade M."/>
            <person name="Akashi H."/>
            <person name="Anderson W.W."/>
            <person name="Aquadro C.F."/>
            <person name="Ardell D.H."/>
            <person name="Arguello R."/>
            <person name="Artieri C.G."/>
            <person name="Barbash D.A."/>
            <person name="Barker D."/>
            <person name="Barsanti P."/>
            <person name="Batterham P."/>
            <person name="Batzoglou S."/>
            <person name="Begun D."/>
            <person name="Bhutkar A."/>
            <person name="Blanco E."/>
            <person name="Bosak S.A."/>
            <person name="Bradley R.K."/>
            <person name="Brand A.D."/>
            <person name="Brent M.R."/>
            <person name="Brooks A.N."/>
            <person name="Brown R.H."/>
            <person name="Butlin R.K."/>
            <person name="Caggese C."/>
            <person name="Calvi B.R."/>
            <person name="Bernardo de Carvalho A."/>
            <person name="Caspi A."/>
            <person name="Castrezana S."/>
            <person name="Celniker S.E."/>
            <person name="Chang J.L."/>
            <person name="Chapple C."/>
            <person name="Chatterji S."/>
            <person name="Chinwalla A."/>
            <person name="Civetta A."/>
            <person name="Clifton S.W."/>
            <person name="Comeron J.M."/>
            <person name="Costello J.C."/>
            <person name="Coyne J.A."/>
            <person name="Daub J."/>
            <person name="David R.G."/>
            <person name="Delcher A.L."/>
            <person name="Delehaunty K."/>
            <person name="Do C.B."/>
            <person name="Ebling H."/>
            <person name="Edwards K."/>
            <person name="Eickbush T."/>
            <person name="Evans J.D."/>
            <person name="Filipski A."/>
            <person name="Findeiss S."/>
            <person name="Freyhult E."/>
            <person name="Fulton L."/>
            <person name="Fulton R."/>
            <person name="Garcia A.C."/>
            <person name="Gardiner A."/>
            <person name="Garfield D.A."/>
            <person name="Garvin B.E."/>
            <person name="Gibson G."/>
            <person name="Gilbert D."/>
            <person name="Gnerre S."/>
            <person name="Godfrey J."/>
            <person name="Good R."/>
            <person name="Gotea V."/>
            <person name="Gravely B."/>
            <person name="Greenberg A.J."/>
            <person name="Griffiths-Jones S."/>
            <person name="Gross S."/>
            <person name="Guigo R."/>
            <person name="Gustafson E.A."/>
            <person name="Haerty W."/>
            <person name="Hahn M.W."/>
            <person name="Halligan D.L."/>
            <person name="Halpern A.L."/>
            <person name="Halter G.M."/>
            <person name="Han M.V."/>
            <person name="Heger A."/>
            <person name="Hillier L."/>
            <person name="Hinrichs A.S."/>
            <person name="Holmes I."/>
            <person name="Hoskins R.A."/>
            <person name="Hubisz M.J."/>
            <person name="Hultmark D."/>
            <person name="Huntley M.A."/>
            <person name="Jaffe D.B."/>
            <person name="Jagadeeshan S."/>
            <person name="Jeck W.R."/>
            <person name="Johnson J."/>
            <person name="Jones C.D."/>
            <person name="Jordan W.C."/>
            <person name="Karpen G.H."/>
            <person name="Kataoka E."/>
            <person name="Keightley P.D."/>
            <person name="Kheradpour P."/>
            <person name="Kirkness E.F."/>
            <person name="Koerich L.B."/>
            <person name="Kristiansen K."/>
            <person name="Kudrna D."/>
            <person name="Kulathinal R.J."/>
            <person name="Kumar S."/>
            <person name="Kwok R."/>
            <person name="Lander E."/>
            <person name="Langley C.H."/>
            <person name="Lapoint R."/>
            <person name="Lazzaro B.P."/>
            <person name="Lee S.J."/>
            <person name="Levesque L."/>
            <person name="Li R."/>
            <person name="Lin C.F."/>
            <person name="Lin M.F."/>
            <person name="Lindblad-Toh K."/>
            <person name="Llopart A."/>
            <person name="Long M."/>
            <person name="Low L."/>
            <person name="Lozovsky E."/>
            <person name="Lu J."/>
            <person name="Luo M."/>
            <person name="Machado C.A."/>
            <person name="Makalowski W."/>
            <person name="Marzo M."/>
            <person name="Matsuda M."/>
            <person name="Matzkin L."/>
            <person name="McAllister B."/>
            <person name="McBride C.S."/>
            <person name="McKernan B."/>
            <person name="McKernan K."/>
            <person name="Mendez-Lago M."/>
            <person name="Minx P."/>
            <person name="Mollenhauer M.U."/>
            <person name="Montooth K."/>
            <person name="Mount S.M."/>
            <person name="Mu X."/>
            <person name="Myers E."/>
            <person name="Negre B."/>
            <person name="Newfeld S."/>
            <person name="Nielsen R."/>
            <person name="Noor M.A."/>
            <person name="O'Grady P."/>
            <person name="Pachter L."/>
            <person name="Papaceit M."/>
            <person name="Parisi M.J."/>
            <person name="Parisi M."/>
            <person name="Parts L."/>
            <person name="Pedersen J.S."/>
            <person name="Pesole G."/>
            <person name="Phillippy A.M."/>
            <person name="Ponting C.P."/>
            <person name="Pop M."/>
            <person name="Porcelli D."/>
            <person name="Powell J.R."/>
            <person name="Prohaska S."/>
            <person name="Pruitt K."/>
            <person name="Puig M."/>
            <person name="Quesneville H."/>
            <person name="Ram K.R."/>
            <person name="Rand D."/>
            <person name="Rasmussen M.D."/>
            <person name="Reed L.K."/>
            <person name="Reenan R."/>
            <person name="Reily A."/>
            <person name="Remington K.A."/>
            <person name="Rieger T.T."/>
            <person name="Ritchie M.G."/>
            <person name="Robin C."/>
            <person name="Rogers Y.H."/>
            <person name="Rohde C."/>
            <person name="Rozas J."/>
            <person name="Rubenfield M.J."/>
            <person name="Ruiz A."/>
            <person name="Russo S."/>
            <person name="Salzberg S.L."/>
            <person name="Sanchez-Gracia A."/>
            <person name="Saranga D.J."/>
            <person name="Sato H."/>
            <person name="Schaeffer S.W."/>
            <person name="Schatz M.C."/>
            <person name="Schlenke T."/>
            <person name="Schwartz R."/>
            <person name="Segarra C."/>
            <person name="Singh R.S."/>
            <person name="Sirot L."/>
            <person name="Sirota M."/>
            <person name="Sisneros N.B."/>
            <person name="Smith C.D."/>
            <person name="Smith T.F."/>
            <person name="Spieth J."/>
            <person name="Stage D.E."/>
            <person name="Stark A."/>
            <person name="Stephan W."/>
            <person name="Strausberg R.L."/>
            <person name="Strempel S."/>
            <person name="Sturgill D."/>
            <person name="Sutton G."/>
            <person name="Sutton G.G."/>
            <person name="Tao W."/>
            <person name="Teichmann S."/>
            <person name="Tobari Y.N."/>
            <person name="Tomimura Y."/>
            <person name="Tsolas J.M."/>
            <person name="Valente V.L."/>
            <person name="Venter E."/>
            <person name="Venter J.C."/>
            <person name="Vicario S."/>
            <person name="Vieira F.G."/>
            <person name="Vilella A.J."/>
            <person name="Villasante A."/>
            <person name="Walenz B."/>
            <person name="Wang J."/>
            <person name="Wasserman M."/>
            <person name="Watts T."/>
            <person name="Wilson D."/>
            <person name="Wilson R.K."/>
            <person name="Wing R.A."/>
            <person name="Wolfner M.F."/>
            <person name="Wong A."/>
            <person name="Wong G.K."/>
            <person name="Wu C.I."/>
            <person name="Wu G."/>
            <person name="Yamamoto D."/>
            <person name="Yang H.P."/>
            <person name="Yang S.P."/>
            <person name="Yorke J.A."/>
            <person name="Yoshida K."/>
            <person name="Zdobnov E."/>
            <person name="Zhang P."/>
            <person name="Zhang Y."/>
            <person name="Zimin A.V."/>
            <person name="Baldwin J."/>
            <person name="Abdouelleil A."/>
            <person name="Abdulkadir J."/>
            <person name="Abebe A."/>
            <person name="Abera B."/>
            <person name="Abreu J."/>
            <person name="Acer S.C."/>
            <person name="Aftuck L."/>
            <person name="Alexander A."/>
            <person name="An P."/>
            <person name="Anderson E."/>
            <person name="Anderson S."/>
            <person name="Arachi H."/>
            <person name="Azer M."/>
            <person name="Bachantsang P."/>
            <person name="Barry A."/>
            <person name="Bayul T."/>
            <person name="Berlin A."/>
            <person name="Bessette D."/>
            <person name="Bloom T."/>
            <person name="Blye J."/>
            <person name="Boguslavskiy L."/>
            <person name="Bonnet C."/>
            <person name="Boukhgalter B."/>
            <person name="Bourzgui I."/>
            <person name="Brown A."/>
            <person name="Cahill P."/>
            <person name="Channer S."/>
            <person name="Cheshatsang Y."/>
            <person name="Chuda L."/>
            <person name="Citroen M."/>
            <person name="Collymore A."/>
            <person name="Cooke P."/>
            <person name="Costello M."/>
            <person name="D'Aco K."/>
            <person name="Daza R."/>
            <person name="De Haan G."/>
            <person name="DeGray S."/>
            <person name="DeMaso C."/>
            <person name="Dhargay N."/>
            <person name="Dooley K."/>
            <person name="Dooley E."/>
            <person name="Doricent M."/>
            <person name="Dorje P."/>
            <person name="Dorjee K."/>
            <person name="Dupes A."/>
            <person name="Elong R."/>
            <person name="Falk J."/>
            <person name="Farina A."/>
            <person name="Faro S."/>
            <person name="Ferguson D."/>
            <person name="Fisher S."/>
            <person name="Foley C.D."/>
            <person name="Franke A."/>
            <person name="Friedrich D."/>
            <person name="Gadbois L."/>
            <person name="Gearin G."/>
            <person name="Gearin C.R."/>
            <person name="Giannoukos G."/>
            <person name="Goode T."/>
            <person name="Graham J."/>
            <person name="Grandbois E."/>
            <person name="Grewal S."/>
            <person name="Gyaltsen K."/>
            <person name="Hafez N."/>
            <person name="Hagos B."/>
            <person name="Hall J."/>
            <person name="Henson C."/>
            <person name="Hollinger A."/>
            <person name="Honan T."/>
            <person name="Huard M.D."/>
            <person name="Hughes L."/>
            <person name="Hurhula B."/>
            <person name="Husby M.E."/>
            <person name="Kamat A."/>
            <person name="Kanga B."/>
            <person name="Kashin S."/>
            <person name="Khazanovich D."/>
            <person name="Kisner P."/>
            <person name="Lance K."/>
            <person name="Lara M."/>
            <person name="Lee W."/>
            <person name="Lennon N."/>
            <person name="Letendre F."/>
            <person name="LeVine R."/>
            <person name="Lipovsky A."/>
            <person name="Liu X."/>
            <person name="Liu J."/>
            <person name="Liu S."/>
            <person name="Lokyitsang T."/>
            <person name="Lokyitsang Y."/>
            <person name="Lubonja R."/>
            <person name="Lui A."/>
            <person name="MacDonald P."/>
            <person name="Magnisalis V."/>
            <person name="Maru K."/>
            <person name="Matthews C."/>
            <person name="McCusker W."/>
            <person name="McDonough S."/>
            <person name="Mehta T."/>
            <person name="Meldrim J."/>
            <person name="Meneus L."/>
            <person name="Mihai O."/>
            <person name="Mihalev A."/>
            <person name="Mihova T."/>
            <person name="Mittelman R."/>
            <person name="Mlenga V."/>
            <person name="Montmayeur A."/>
            <person name="Mulrain L."/>
            <person name="Navidi A."/>
            <person name="Naylor J."/>
            <person name="Negash T."/>
            <person name="Nguyen T."/>
            <person name="Nguyen N."/>
            <person name="Nicol R."/>
            <person name="Norbu C."/>
            <person name="Norbu N."/>
            <person name="Novod N."/>
            <person name="O'Neill B."/>
            <person name="Osman S."/>
            <person name="Markiewicz E."/>
            <person name="Oyono O.L."/>
            <person name="Patti C."/>
            <person name="Phunkhang P."/>
            <person name="Pierre F."/>
            <person name="Priest M."/>
            <person name="Raghuraman S."/>
            <person name="Rege F."/>
            <person name="Reyes R."/>
            <person name="Rise C."/>
            <person name="Rogov P."/>
            <person name="Ross K."/>
            <person name="Ryan E."/>
            <person name="Settipalli S."/>
            <person name="Shea T."/>
            <person name="Sherpa N."/>
            <person name="Shi L."/>
            <person name="Shih D."/>
            <person name="Sparrow T."/>
            <person name="Spaulding J."/>
            <person name="Stalker J."/>
            <person name="Stange-Thomann N."/>
            <person name="Stavropoulos S."/>
            <person name="Stone C."/>
            <person name="Strader C."/>
            <person name="Tesfaye S."/>
            <person name="Thomson T."/>
            <person name="Thoulutsang Y."/>
            <person name="Thoulutsang D."/>
            <person name="Topham K."/>
            <person name="Topping I."/>
            <person name="Tsamla T."/>
            <person name="Vassiliev H."/>
            <person name="Vo A."/>
            <person name="Wangchuk T."/>
            <person name="Wangdi T."/>
            <person name="Weiand M."/>
            <person name="Wilkinson J."/>
            <person name="Wilson A."/>
            <person name="Yadav S."/>
            <person name="Young G."/>
            <person name="Yu Q."/>
            <person name="Zembek L."/>
            <person name="Zhong D."/>
            <person name="Zimmer A."/>
            <person name="Zwirko Z."/>
            <person name="Jaffe D.B."/>
            <person name="Alvarez P."/>
            <person name="Brockman W."/>
            <person name="Butler J."/>
            <person name="Chin C."/>
            <person name="Gnerre S."/>
            <person name="Grabherr M."/>
            <person name="Kleber M."/>
            <person name="Mauceli E."/>
            <person name="MacCallum I."/>
        </authorList>
    </citation>
    <scope>NUCLEOTIDE SEQUENCE [LARGE SCALE GENOMIC DNA]</scope>
    <source>
        <strain evidence="6">white501</strain>
    </source>
</reference>
<dbReference type="OMA" id="QVFMPQQ"/>
<dbReference type="PROSITE" id="PS00028">
    <property type="entry name" value="ZINC_FINGER_C2H2_1"/>
    <property type="match status" value="1"/>
</dbReference>
<feature type="region of interest" description="Disordered" evidence="3">
    <location>
        <begin position="298"/>
        <end position="343"/>
    </location>
</feature>
<dbReference type="SMART" id="SM00225">
    <property type="entry name" value="BTB"/>
    <property type="match status" value="1"/>
</dbReference>
<accession>B4QK25</accession>
<keyword evidence="2" id="KW-0539">Nucleus</keyword>
<feature type="domain" description="BTB" evidence="4">
    <location>
        <begin position="34"/>
        <end position="99"/>
    </location>
</feature>
<dbReference type="InterPro" id="IPR015318">
    <property type="entry name" value="Znf_GAGA-bd_fac"/>
</dbReference>
<dbReference type="Gene3D" id="3.30.710.10">
    <property type="entry name" value="Potassium Channel Kv1.1, Chain A"/>
    <property type="match status" value="1"/>
</dbReference>
<dbReference type="GO" id="GO:0006357">
    <property type="term" value="P:regulation of transcription by RNA polymerase II"/>
    <property type="evidence" value="ECO:0007669"/>
    <property type="project" value="TreeGrafter"/>
</dbReference>
<evidence type="ECO:0000259" key="4">
    <source>
        <dbReference type="PROSITE" id="PS50097"/>
    </source>
</evidence>
<keyword evidence="6" id="KW-1185">Reference proteome</keyword>
<dbReference type="Gene3D" id="3.30.160.60">
    <property type="entry name" value="Classic Zinc Finger"/>
    <property type="match status" value="1"/>
</dbReference>
<gene>
    <name evidence="5" type="primary">Dsim\GD12604</name>
    <name evidence="5" type="ORF">Dsim_GD12604</name>
</gene>
<dbReference type="SMR" id="B4QK25"/>
<dbReference type="GO" id="GO:0003006">
    <property type="term" value="P:developmental process involved in reproduction"/>
    <property type="evidence" value="ECO:0007669"/>
    <property type="project" value="UniProtKB-ARBA"/>
</dbReference>
<protein>
    <submittedName>
        <fullName evidence="5">GD12604</fullName>
    </submittedName>
</protein>
<dbReference type="SUPFAM" id="SSF54695">
    <property type="entry name" value="POZ domain"/>
    <property type="match status" value="1"/>
</dbReference>
<dbReference type="PANTHER" id="PTHR23110:SF10">
    <property type="entry name" value="TRANSCRIPTION FACTOR GAGA"/>
    <property type="match status" value="1"/>
</dbReference>
<evidence type="ECO:0000256" key="1">
    <source>
        <dbReference type="ARBA" id="ARBA00004123"/>
    </source>
</evidence>
<dbReference type="InterPro" id="IPR000210">
    <property type="entry name" value="BTB/POZ_dom"/>
</dbReference>
<evidence type="ECO:0000313" key="5">
    <source>
        <dbReference type="EMBL" id="EDX10463.1"/>
    </source>
</evidence>
<dbReference type="Proteomes" id="UP000000304">
    <property type="component" value="Chromosome 3L"/>
</dbReference>
<dbReference type="Pfam" id="PF09237">
    <property type="entry name" value="GAGA"/>
    <property type="match status" value="1"/>
</dbReference>
<dbReference type="PANTHER" id="PTHR23110">
    <property type="entry name" value="BTB DOMAIN TRANSCRIPTION FACTOR"/>
    <property type="match status" value="1"/>
</dbReference>
<dbReference type="GO" id="GO:0005634">
    <property type="term" value="C:nucleus"/>
    <property type="evidence" value="ECO:0007669"/>
    <property type="project" value="UniProtKB-SubCell"/>
</dbReference>
<comment type="subcellular location">
    <subcellularLocation>
        <location evidence="1">Nucleus</location>
    </subcellularLocation>
</comment>
<dbReference type="Pfam" id="PF00651">
    <property type="entry name" value="BTB"/>
    <property type="match status" value="1"/>
</dbReference>
<dbReference type="EMBL" id="CM000363">
    <property type="protein sequence ID" value="EDX10463.1"/>
    <property type="molecule type" value="Genomic_DNA"/>
</dbReference>
<dbReference type="OrthoDB" id="10027872at2759"/>
<evidence type="ECO:0000256" key="3">
    <source>
        <dbReference type="SAM" id="MobiDB-lite"/>
    </source>
</evidence>
<proteinExistence type="predicted"/>
<evidence type="ECO:0000256" key="2">
    <source>
        <dbReference type="ARBA" id="ARBA00023242"/>
    </source>
</evidence>
<feature type="compositionally biased region" description="Low complexity" evidence="3">
    <location>
        <begin position="466"/>
        <end position="479"/>
    </location>
</feature>
<dbReference type="GO" id="GO:0048513">
    <property type="term" value="P:animal organ development"/>
    <property type="evidence" value="ECO:0007669"/>
    <property type="project" value="UniProtKB-ARBA"/>
</dbReference>
<dbReference type="InterPro" id="IPR011333">
    <property type="entry name" value="SKP1/BTB/POZ_sf"/>
</dbReference>
<feature type="region of interest" description="Disordered" evidence="3">
    <location>
        <begin position="365"/>
        <end position="408"/>
    </location>
</feature>
<dbReference type="STRING" id="7240.B4QK25"/>
<organism evidence="5 6">
    <name type="scientific">Drosophila simulans</name>
    <name type="common">Fruit fly</name>
    <dbReference type="NCBI Taxonomy" id="7240"/>
    <lineage>
        <taxon>Eukaryota</taxon>
        <taxon>Metazoa</taxon>
        <taxon>Ecdysozoa</taxon>
        <taxon>Arthropoda</taxon>
        <taxon>Hexapoda</taxon>
        <taxon>Insecta</taxon>
        <taxon>Pterygota</taxon>
        <taxon>Neoptera</taxon>
        <taxon>Endopterygota</taxon>
        <taxon>Diptera</taxon>
        <taxon>Brachycera</taxon>
        <taxon>Muscomorpha</taxon>
        <taxon>Ephydroidea</taxon>
        <taxon>Drosophilidae</taxon>
        <taxon>Drosophila</taxon>
        <taxon>Sophophora</taxon>
    </lineage>
</organism>
<evidence type="ECO:0000313" key="6">
    <source>
        <dbReference type="Proteomes" id="UP000000304"/>
    </source>
</evidence>
<feature type="region of interest" description="Disordered" evidence="3">
    <location>
        <begin position="452"/>
        <end position="479"/>
    </location>
</feature>
<feature type="compositionally biased region" description="Gly residues" evidence="3">
    <location>
        <begin position="386"/>
        <end position="398"/>
    </location>
</feature>
<dbReference type="InterPro" id="IPR051095">
    <property type="entry name" value="Dros_DevTransReg"/>
</dbReference>
<dbReference type="HOGENOM" id="CLU_545457_0_0_1"/>